<feature type="active site" description="Charge relay system" evidence="7">
    <location>
        <position position="409"/>
    </location>
</feature>
<accession>A0ABD3NXI1</accession>
<dbReference type="GO" id="GO:0004252">
    <property type="term" value="F:serine-type endopeptidase activity"/>
    <property type="evidence" value="ECO:0007669"/>
    <property type="project" value="UniProtKB-UniRule"/>
</dbReference>
<organism evidence="10 11">
    <name type="scientific">Stephanodiscus triporus</name>
    <dbReference type="NCBI Taxonomy" id="2934178"/>
    <lineage>
        <taxon>Eukaryota</taxon>
        <taxon>Sar</taxon>
        <taxon>Stramenopiles</taxon>
        <taxon>Ochrophyta</taxon>
        <taxon>Bacillariophyta</taxon>
        <taxon>Coscinodiscophyceae</taxon>
        <taxon>Thalassiosirophycidae</taxon>
        <taxon>Stephanodiscales</taxon>
        <taxon>Stephanodiscaceae</taxon>
        <taxon>Stephanodiscus</taxon>
    </lineage>
</organism>
<dbReference type="InterPro" id="IPR050131">
    <property type="entry name" value="Peptidase_S8_subtilisin-like"/>
</dbReference>
<name>A0ABD3NXI1_9STRA</name>
<keyword evidence="4 7" id="KW-0720">Serine protease</keyword>
<feature type="compositionally biased region" description="Basic residues" evidence="8">
    <location>
        <begin position="641"/>
        <end position="658"/>
    </location>
</feature>
<comment type="catalytic activity">
    <reaction evidence="5">
        <text>Hydrolysis of proteins with broad specificity for peptide bonds, and a preference for a large uncharged residue in P1. Hydrolyzes peptide amides.</text>
        <dbReference type="EC" id="3.4.21.62"/>
    </reaction>
</comment>
<evidence type="ECO:0000256" key="2">
    <source>
        <dbReference type="ARBA" id="ARBA00022670"/>
    </source>
</evidence>
<evidence type="ECO:0000313" key="11">
    <source>
        <dbReference type="Proteomes" id="UP001530315"/>
    </source>
</evidence>
<dbReference type="PROSITE" id="PS51892">
    <property type="entry name" value="SUBTILASE"/>
    <property type="match status" value="1"/>
</dbReference>
<dbReference type="Pfam" id="PF00082">
    <property type="entry name" value="Peptidase_S8"/>
    <property type="match status" value="1"/>
</dbReference>
<sequence length="710" mass="74603">MLAIAHPAAVPPGCYPCRSSRGIWTTNRVFAVISIVAVIAALPRHTAAAAFVQDANLPGFTTSSDDSHVSYIVTLADDCESPADACEALARINGGTVGHVYEIFPGCLMTLPVAQAQAQAQAQDEFITALSDSSEVEFVEEEQLYFAIGEDQPSLAHQHGEGNVFDPSFEIQASEPAPTWGLDRIDQCSLPLDGQFTKQNASGVTMWILDTGIRGDHEEFDGIINATDTCHFSVISSEPDALKDGKGHGTHVAGTTCGRTYGVSSDCRLCSAKVLNASGFGTNGGIIVAMDRIVKHCKNNTSSPCVISMSLGGDYSVSLNRAVAKTVAAGVVVVVAAGNDAKDACGLNENGTSPASEKTAITVGSIGTTDIKSKFSNFGECVDVYAPGELIESAWNTTKTSKKKINGTSMATPHVAGIVAGIRSKFPELNTAQVAEVIIGSAAQLNSGMLLAHVNGNAANHKSNIHYEPIKCTQRKCQSIRKCQSFRKAHVEADTNANHSKPLENPLLDRQDNQVKANIQAVSIPIYRTAIGQSLSIIFPNCQSYSANINTTNQKFRHVTQHFDSDPASINLSPAARPSATPRTETSPTTSPTAPTSAPPTTSPTFTPSSTPSESAIPSESASPSEQPTLTPTRMPTTWKPTRKPTLKPTRRPSRKPTSKLSASPSTGESLASPSASPSSAKPPTVSPTTSPTAPASTPPTKSPGTSPKL</sequence>
<dbReference type="InterPro" id="IPR023828">
    <property type="entry name" value="Peptidase_S8_Ser-AS"/>
</dbReference>
<feature type="compositionally biased region" description="Polar residues" evidence="8">
    <location>
        <begin position="630"/>
        <end position="640"/>
    </location>
</feature>
<feature type="compositionally biased region" description="Polar residues" evidence="8">
    <location>
        <begin position="659"/>
        <end position="669"/>
    </location>
</feature>
<dbReference type="EMBL" id="JALLAZ020001135">
    <property type="protein sequence ID" value="KAL3780018.1"/>
    <property type="molecule type" value="Genomic_DNA"/>
</dbReference>
<dbReference type="Proteomes" id="UP001530315">
    <property type="component" value="Unassembled WGS sequence"/>
</dbReference>
<dbReference type="PRINTS" id="PR00723">
    <property type="entry name" value="SUBTILISIN"/>
</dbReference>
<dbReference type="Gene3D" id="3.40.50.200">
    <property type="entry name" value="Peptidase S8/S53 domain"/>
    <property type="match status" value="1"/>
</dbReference>
<evidence type="ECO:0000256" key="4">
    <source>
        <dbReference type="ARBA" id="ARBA00022825"/>
    </source>
</evidence>
<dbReference type="FunFam" id="3.40.50.200:FF:000016">
    <property type="entry name" value="Proprotein convertase subtilisin/kexin type 9"/>
    <property type="match status" value="1"/>
</dbReference>
<dbReference type="PANTHER" id="PTHR43806">
    <property type="entry name" value="PEPTIDASE S8"/>
    <property type="match status" value="1"/>
</dbReference>
<dbReference type="InterPro" id="IPR015500">
    <property type="entry name" value="Peptidase_S8_subtilisin-rel"/>
</dbReference>
<protein>
    <recommendedName>
        <fullName evidence="6">subtilisin</fullName>
        <ecNumber evidence="6">3.4.21.62</ecNumber>
    </recommendedName>
</protein>
<feature type="compositionally biased region" description="Low complexity" evidence="8">
    <location>
        <begin position="603"/>
        <end position="629"/>
    </location>
</feature>
<comment type="similarity">
    <text evidence="1 7">Belongs to the peptidase S8 family.</text>
</comment>
<reference evidence="10 11" key="1">
    <citation type="submission" date="2024-10" db="EMBL/GenBank/DDBJ databases">
        <title>Updated reference genomes for cyclostephanoid diatoms.</title>
        <authorList>
            <person name="Roberts W.R."/>
            <person name="Alverson A.J."/>
        </authorList>
    </citation>
    <scope>NUCLEOTIDE SEQUENCE [LARGE SCALE GENOMIC DNA]</scope>
    <source>
        <strain evidence="10 11">AJA276-08</strain>
    </source>
</reference>
<keyword evidence="3 7" id="KW-0378">Hydrolase</keyword>
<dbReference type="CDD" id="cd04077">
    <property type="entry name" value="Peptidases_S8_PCSK9_ProteinaseK_like"/>
    <property type="match status" value="1"/>
</dbReference>
<evidence type="ECO:0000256" key="7">
    <source>
        <dbReference type="PROSITE-ProRule" id="PRU01240"/>
    </source>
</evidence>
<feature type="compositionally biased region" description="Low complexity" evidence="8">
    <location>
        <begin position="578"/>
        <end position="596"/>
    </location>
</feature>
<dbReference type="PROSITE" id="PS00138">
    <property type="entry name" value="SUBTILASE_SER"/>
    <property type="match status" value="1"/>
</dbReference>
<keyword evidence="2 7" id="KW-0645">Protease</keyword>
<feature type="compositionally biased region" description="Low complexity" evidence="8">
    <location>
        <begin position="670"/>
        <end position="696"/>
    </location>
</feature>
<evidence type="ECO:0000256" key="3">
    <source>
        <dbReference type="ARBA" id="ARBA00022801"/>
    </source>
</evidence>
<dbReference type="AlphaFoldDB" id="A0ABD3NXI1"/>
<gene>
    <name evidence="10" type="ORF">ACHAW5_003015</name>
</gene>
<dbReference type="EC" id="3.4.21.62" evidence="6"/>
<dbReference type="InterPro" id="IPR034193">
    <property type="entry name" value="PCSK9_ProteinaseK-like"/>
</dbReference>
<evidence type="ECO:0000256" key="8">
    <source>
        <dbReference type="SAM" id="MobiDB-lite"/>
    </source>
</evidence>
<proteinExistence type="inferred from homology"/>
<dbReference type="InterPro" id="IPR000209">
    <property type="entry name" value="Peptidase_S8/S53_dom"/>
</dbReference>
<dbReference type="InterPro" id="IPR036852">
    <property type="entry name" value="Peptidase_S8/S53_dom_sf"/>
</dbReference>
<evidence type="ECO:0000256" key="5">
    <source>
        <dbReference type="ARBA" id="ARBA00023529"/>
    </source>
</evidence>
<dbReference type="SUPFAM" id="SSF52743">
    <property type="entry name" value="Subtilisin-like"/>
    <property type="match status" value="1"/>
</dbReference>
<evidence type="ECO:0000313" key="10">
    <source>
        <dbReference type="EMBL" id="KAL3780018.1"/>
    </source>
</evidence>
<comment type="caution">
    <text evidence="10">The sequence shown here is derived from an EMBL/GenBank/DDBJ whole genome shotgun (WGS) entry which is preliminary data.</text>
</comment>
<feature type="active site" description="Charge relay system" evidence="7">
    <location>
        <position position="210"/>
    </location>
</feature>
<feature type="domain" description="Peptidase S8/S53" evidence="9">
    <location>
        <begin position="202"/>
        <end position="449"/>
    </location>
</feature>
<evidence type="ECO:0000256" key="6">
    <source>
        <dbReference type="ARBA" id="ARBA00023619"/>
    </source>
</evidence>
<feature type="active site" description="Charge relay system" evidence="7">
    <location>
        <position position="248"/>
    </location>
</feature>
<evidence type="ECO:0000256" key="1">
    <source>
        <dbReference type="ARBA" id="ARBA00011073"/>
    </source>
</evidence>
<evidence type="ECO:0000259" key="9">
    <source>
        <dbReference type="Pfam" id="PF00082"/>
    </source>
</evidence>
<dbReference type="GO" id="GO:0006508">
    <property type="term" value="P:proteolysis"/>
    <property type="evidence" value="ECO:0007669"/>
    <property type="project" value="UniProtKB-KW"/>
</dbReference>
<dbReference type="PANTHER" id="PTHR43806:SF11">
    <property type="entry name" value="CEREVISIN-RELATED"/>
    <property type="match status" value="1"/>
</dbReference>
<feature type="region of interest" description="Disordered" evidence="8">
    <location>
        <begin position="565"/>
        <end position="710"/>
    </location>
</feature>
<keyword evidence="11" id="KW-1185">Reference proteome</keyword>